<organism evidence="2 3">
    <name type="scientific">Pontibacter saemangeumensis</name>
    <dbReference type="NCBI Taxonomy" id="1084525"/>
    <lineage>
        <taxon>Bacteria</taxon>
        <taxon>Pseudomonadati</taxon>
        <taxon>Bacteroidota</taxon>
        <taxon>Cytophagia</taxon>
        <taxon>Cytophagales</taxon>
        <taxon>Hymenobacteraceae</taxon>
        <taxon>Pontibacter</taxon>
    </lineage>
</organism>
<feature type="region of interest" description="Disordered" evidence="1">
    <location>
        <begin position="27"/>
        <end position="70"/>
    </location>
</feature>
<evidence type="ECO:0008006" key="4">
    <source>
        <dbReference type="Google" id="ProtNLM"/>
    </source>
</evidence>
<evidence type="ECO:0000313" key="2">
    <source>
        <dbReference type="EMBL" id="GAA4443108.1"/>
    </source>
</evidence>
<dbReference type="Pfam" id="PF13412">
    <property type="entry name" value="HTH_24"/>
    <property type="match status" value="1"/>
</dbReference>
<dbReference type="Proteomes" id="UP001500552">
    <property type="component" value="Unassembled WGS sequence"/>
</dbReference>
<protein>
    <recommendedName>
        <fullName evidence="4">LacI family transcriptional regulator</fullName>
    </recommendedName>
</protein>
<evidence type="ECO:0000313" key="3">
    <source>
        <dbReference type="Proteomes" id="UP001500552"/>
    </source>
</evidence>
<dbReference type="Gene3D" id="1.10.260.40">
    <property type="entry name" value="lambda repressor-like DNA-binding domains"/>
    <property type="match status" value="1"/>
</dbReference>
<sequence length="70" mass="7648">MDKNPRVTIHDIAQRLGITASTVSRLLPEDRAPGRGSRLSVSKAKGRAPSEGRPASVYIETKRPQGKRQP</sequence>
<keyword evidence="3" id="KW-1185">Reference proteome</keyword>
<accession>A0ABP8M2V4</accession>
<dbReference type="EMBL" id="BAABHC010000029">
    <property type="protein sequence ID" value="GAA4443108.1"/>
    <property type="molecule type" value="Genomic_DNA"/>
</dbReference>
<dbReference type="RefSeq" id="WP_345162359.1">
    <property type="nucleotide sequence ID" value="NZ_BAABHC010000029.1"/>
</dbReference>
<gene>
    <name evidence="2" type="ORF">GCM10023188_43620</name>
</gene>
<dbReference type="InterPro" id="IPR010982">
    <property type="entry name" value="Lambda_DNA-bd_dom_sf"/>
</dbReference>
<name>A0ABP8M2V4_9BACT</name>
<reference evidence="3" key="1">
    <citation type="journal article" date="2019" name="Int. J. Syst. Evol. Microbiol.">
        <title>The Global Catalogue of Microorganisms (GCM) 10K type strain sequencing project: providing services to taxonomists for standard genome sequencing and annotation.</title>
        <authorList>
            <consortium name="The Broad Institute Genomics Platform"/>
            <consortium name="The Broad Institute Genome Sequencing Center for Infectious Disease"/>
            <person name="Wu L."/>
            <person name="Ma J."/>
        </authorList>
    </citation>
    <scope>NUCLEOTIDE SEQUENCE [LARGE SCALE GENOMIC DNA]</scope>
    <source>
        <strain evidence="3">JCM 17926</strain>
    </source>
</reference>
<evidence type="ECO:0000256" key="1">
    <source>
        <dbReference type="SAM" id="MobiDB-lite"/>
    </source>
</evidence>
<comment type="caution">
    <text evidence="2">The sequence shown here is derived from an EMBL/GenBank/DDBJ whole genome shotgun (WGS) entry which is preliminary data.</text>
</comment>
<dbReference type="SUPFAM" id="SSF47413">
    <property type="entry name" value="lambda repressor-like DNA-binding domains"/>
    <property type="match status" value="1"/>
</dbReference>
<proteinExistence type="predicted"/>